<evidence type="ECO:0000313" key="2">
    <source>
        <dbReference type="EMBL" id="CAK7328036.1"/>
    </source>
</evidence>
<dbReference type="GO" id="GO:0004439">
    <property type="term" value="F:phosphatidylinositol-4,5-bisphosphate 5-phosphatase activity"/>
    <property type="evidence" value="ECO:0007669"/>
    <property type="project" value="TreeGrafter"/>
</dbReference>
<dbReference type="InterPro" id="IPR045849">
    <property type="entry name" value="IP5P_plant"/>
</dbReference>
<name>A0AAV1R2Q5_9ROSI</name>
<dbReference type="GO" id="GO:0046856">
    <property type="term" value="P:phosphatidylinositol dephosphorylation"/>
    <property type="evidence" value="ECO:0007669"/>
    <property type="project" value="TreeGrafter"/>
</dbReference>
<evidence type="ECO:0000256" key="1">
    <source>
        <dbReference type="ARBA" id="ARBA00022801"/>
    </source>
</evidence>
<dbReference type="AlphaFoldDB" id="A0AAV1R2Q5"/>
<dbReference type="EMBL" id="CAWUPB010000892">
    <property type="protein sequence ID" value="CAK7328036.1"/>
    <property type="molecule type" value="Genomic_DNA"/>
</dbReference>
<organism evidence="2 3">
    <name type="scientific">Dovyalis caffra</name>
    <dbReference type="NCBI Taxonomy" id="77055"/>
    <lineage>
        <taxon>Eukaryota</taxon>
        <taxon>Viridiplantae</taxon>
        <taxon>Streptophyta</taxon>
        <taxon>Embryophyta</taxon>
        <taxon>Tracheophyta</taxon>
        <taxon>Spermatophyta</taxon>
        <taxon>Magnoliopsida</taxon>
        <taxon>eudicotyledons</taxon>
        <taxon>Gunneridae</taxon>
        <taxon>Pentapetalae</taxon>
        <taxon>rosids</taxon>
        <taxon>fabids</taxon>
        <taxon>Malpighiales</taxon>
        <taxon>Salicaceae</taxon>
        <taxon>Flacourtieae</taxon>
        <taxon>Dovyalis</taxon>
    </lineage>
</organism>
<evidence type="ECO:0000313" key="3">
    <source>
        <dbReference type="Proteomes" id="UP001314170"/>
    </source>
</evidence>
<gene>
    <name evidence="2" type="ORF">DCAF_LOCUS5755</name>
</gene>
<reference evidence="2 3" key="1">
    <citation type="submission" date="2024-01" db="EMBL/GenBank/DDBJ databases">
        <authorList>
            <person name="Waweru B."/>
        </authorList>
    </citation>
    <scope>NUCLEOTIDE SEQUENCE [LARGE SCALE GENOMIC DNA]</scope>
</reference>
<dbReference type="PANTHER" id="PTHR45666">
    <property type="entry name" value="TYPE IV INOSITOL POLYPHOSPHATE 5-PHOSPHATASE 9"/>
    <property type="match status" value="1"/>
</dbReference>
<dbReference type="Gene3D" id="3.60.10.10">
    <property type="entry name" value="Endonuclease/exonuclease/phosphatase"/>
    <property type="match status" value="1"/>
</dbReference>
<dbReference type="GO" id="GO:0034485">
    <property type="term" value="F:phosphatidylinositol-3,4,5-trisphosphate 5-phosphatase activity"/>
    <property type="evidence" value="ECO:0007669"/>
    <property type="project" value="TreeGrafter"/>
</dbReference>
<sequence>MQKLPYEEDESDYDVLARSLEIDTCILTNELSVHVMHVKIFVGTWNVAGRSPAGSLAVDVDEWLNLKDAADIYVQGFQENVPLKTKNAIEVEDPIEPTKWNLLIGKTLNDRYGCPWLTHMLNPISSENYHFVRIPSLGRRASFRGQSGFTRTEPSNTQHERGAYGDSKYMLMTSKKMVGVFISVDEEGIAHKVLHFKCQSFFRRLWHHGLIGE</sequence>
<protein>
    <recommendedName>
        <fullName evidence="4">Inositol polyphosphate-related phosphatase domain-containing protein</fullName>
    </recommendedName>
</protein>
<proteinExistence type="predicted"/>
<dbReference type="GO" id="GO:0004445">
    <property type="term" value="F:inositol-polyphosphate 5-phosphatase activity"/>
    <property type="evidence" value="ECO:0007669"/>
    <property type="project" value="InterPro"/>
</dbReference>
<accession>A0AAV1R2Q5</accession>
<evidence type="ECO:0008006" key="4">
    <source>
        <dbReference type="Google" id="ProtNLM"/>
    </source>
</evidence>
<keyword evidence="1" id="KW-0378">Hydrolase</keyword>
<keyword evidence="3" id="KW-1185">Reference proteome</keyword>
<comment type="caution">
    <text evidence="2">The sequence shown here is derived from an EMBL/GenBank/DDBJ whole genome shotgun (WGS) entry which is preliminary data.</text>
</comment>
<dbReference type="SUPFAM" id="SSF56219">
    <property type="entry name" value="DNase I-like"/>
    <property type="match status" value="1"/>
</dbReference>
<dbReference type="Proteomes" id="UP001314170">
    <property type="component" value="Unassembled WGS sequence"/>
</dbReference>
<dbReference type="PANTHER" id="PTHR45666:SF7">
    <property type="entry name" value="TYPE IV INOSITOL POLYPHOSPHATE 5-PHOSPHATASE 6-LIKE"/>
    <property type="match status" value="1"/>
</dbReference>
<dbReference type="InterPro" id="IPR036691">
    <property type="entry name" value="Endo/exonu/phosph_ase_sf"/>
</dbReference>